<name>A0ABT8MDG8_9EURY</name>
<dbReference type="RefSeq" id="WP_301665187.1">
    <property type="nucleotide sequence ID" value="NZ_VCYH01000012.1"/>
</dbReference>
<dbReference type="PROSITE" id="PS50213">
    <property type="entry name" value="FAS1"/>
    <property type="match status" value="1"/>
</dbReference>
<dbReference type="Gene3D" id="2.30.180.10">
    <property type="entry name" value="FAS1 domain"/>
    <property type="match status" value="1"/>
</dbReference>
<dbReference type="InterPro" id="IPR000782">
    <property type="entry name" value="FAS1_domain"/>
</dbReference>
<organism evidence="2 3">
    <name type="scientific">Methanoculleus frigidifontis</name>
    <dbReference type="NCBI Taxonomy" id="2584085"/>
    <lineage>
        <taxon>Archaea</taxon>
        <taxon>Methanobacteriati</taxon>
        <taxon>Methanobacteriota</taxon>
        <taxon>Stenosarchaea group</taxon>
        <taxon>Methanomicrobia</taxon>
        <taxon>Methanomicrobiales</taxon>
        <taxon>Methanomicrobiaceae</taxon>
        <taxon>Methanoculleus</taxon>
    </lineage>
</organism>
<evidence type="ECO:0000313" key="2">
    <source>
        <dbReference type="EMBL" id="MDN7025988.1"/>
    </source>
</evidence>
<dbReference type="EMBL" id="VCYH01000012">
    <property type="protein sequence ID" value="MDN7025988.1"/>
    <property type="molecule type" value="Genomic_DNA"/>
</dbReference>
<comment type="caution">
    <text evidence="2">The sequence shown here is derived from an EMBL/GenBank/DDBJ whole genome shotgun (WGS) entry which is preliminary data.</text>
</comment>
<evidence type="ECO:0000313" key="3">
    <source>
        <dbReference type="Proteomes" id="UP001168338"/>
    </source>
</evidence>
<reference evidence="2" key="1">
    <citation type="submission" date="2019-05" db="EMBL/GenBank/DDBJ databases">
        <title>Methanoculleus sp. FWC-SCC1, a methanogenic archaeon isolated from deep marine cold seep.</title>
        <authorList>
            <person name="Chen Y.-W."/>
            <person name="Chen S.-C."/>
            <person name="Teng N.-H."/>
            <person name="Lai M.-C."/>
        </authorList>
    </citation>
    <scope>NUCLEOTIDE SEQUENCE</scope>
    <source>
        <strain evidence="2">FWC-SCC1</strain>
    </source>
</reference>
<dbReference type="Proteomes" id="UP001168338">
    <property type="component" value="Unassembled WGS sequence"/>
</dbReference>
<accession>A0ABT8MDG8</accession>
<dbReference type="Pfam" id="PF02469">
    <property type="entry name" value="Fasciclin"/>
    <property type="match status" value="1"/>
</dbReference>
<dbReference type="PANTHER" id="PTHR10900">
    <property type="entry name" value="PERIOSTIN-RELATED"/>
    <property type="match status" value="1"/>
</dbReference>
<sequence length="142" mass="15353">MQNIIDTLQDEGRFSRLLELVRAAEIESILQGAGPFTLFAPTDAAFGGIPEQVMHDIVHSRQRAADLLTYHIVPERLTANDLMERSAVATLQGADLRIEASADRVMVNDAHVVAADIEAGNGVCHAIDTVLLTQSAAQILPR</sequence>
<dbReference type="SMART" id="SM00554">
    <property type="entry name" value="FAS1"/>
    <property type="match status" value="1"/>
</dbReference>
<gene>
    <name evidence="2" type="ORF">FGU65_14020</name>
</gene>
<dbReference type="InterPro" id="IPR050904">
    <property type="entry name" value="Adhesion/Biosynth-related"/>
</dbReference>
<proteinExistence type="predicted"/>
<dbReference type="SUPFAM" id="SSF82153">
    <property type="entry name" value="FAS1 domain"/>
    <property type="match status" value="1"/>
</dbReference>
<keyword evidence="3" id="KW-1185">Reference proteome</keyword>
<feature type="domain" description="FAS1" evidence="1">
    <location>
        <begin position="1"/>
        <end position="131"/>
    </location>
</feature>
<evidence type="ECO:0000259" key="1">
    <source>
        <dbReference type="PROSITE" id="PS50213"/>
    </source>
</evidence>
<protein>
    <submittedName>
        <fullName evidence="2">Fasciclin domain-containing protein</fullName>
    </submittedName>
</protein>
<dbReference type="InterPro" id="IPR036378">
    <property type="entry name" value="FAS1_dom_sf"/>
</dbReference>
<dbReference type="PANTHER" id="PTHR10900:SF77">
    <property type="entry name" value="FI19380P1"/>
    <property type="match status" value="1"/>
</dbReference>